<name>A0A6J5DJ07_9BURK</name>
<evidence type="ECO:0000313" key="2">
    <source>
        <dbReference type="Proteomes" id="UP000494135"/>
    </source>
</evidence>
<proteinExistence type="predicted"/>
<sequence length="42" mass="4922">MRSIVPGRRIDGASWHGIFRADTLARTMRDQRIDIVLKRARE</sequence>
<organism evidence="1 2">
    <name type="scientific">Burkholderia puraquae</name>
    <dbReference type="NCBI Taxonomy" id="1904757"/>
    <lineage>
        <taxon>Bacteria</taxon>
        <taxon>Pseudomonadati</taxon>
        <taxon>Pseudomonadota</taxon>
        <taxon>Betaproteobacteria</taxon>
        <taxon>Burkholderiales</taxon>
        <taxon>Burkholderiaceae</taxon>
        <taxon>Burkholderia</taxon>
        <taxon>Burkholderia cepacia complex</taxon>
    </lineage>
</organism>
<reference evidence="1 2" key="1">
    <citation type="submission" date="2020-04" db="EMBL/GenBank/DDBJ databases">
        <authorList>
            <person name="De Canck E."/>
        </authorList>
    </citation>
    <scope>NUCLEOTIDE SEQUENCE [LARGE SCALE GENOMIC DNA]</scope>
    <source>
        <strain evidence="1 2">LMG 29660</strain>
    </source>
</reference>
<protein>
    <submittedName>
        <fullName evidence="1">Uncharacterized protein</fullName>
    </submittedName>
</protein>
<evidence type="ECO:0000313" key="1">
    <source>
        <dbReference type="EMBL" id="CAB3753454.1"/>
    </source>
</evidence>
<dbReference type="Proteomes" id="UP000494135">
    <property type="component" value="Unassembled WGS sequence"/>
</dbReference>
<dbReference type="EMBL" id="CADIKG010000003">
    <property type="protein sequence ID" value="CAB3753454.1"/>
    <property type="molecule type" value="Genomic_DNA"/>
</dbReference>
<gene>
    <name evidence="1" type="ORF">LMG29660_02093</name>
</gene>
<accession>A0A6J5DJ07</accession>
<dbReference type="AlphaFoldDB" id="A0A6J5DJ07"/>
<dbReference type="RefSeq" id="WP_279628082.1">
    <property type="nucleotide sequence ID" value="NZ_CADIKG010000003.1"/>
</dbReference>